<name>A0A167C0X5_9ASCO</name>
<feature type="region of interest" description="Disordered" evidence="1">
    <location>
        <begin position="194"/>
        <end position="284"/>
    </location>
</feature>
<feature type="compositionally biased region" description="Basic and acidic residues" evidence="1">
    <location>
        <begin position="247"/>
        <end position="259"/>
    </location>
</feature>
<feature type="compositionally biased region" description="Polar residues" evidence="1">
    <location>
        <begin position="43"/>
        <end position="52"/>
    </location>
</feature>
<dbReference type="KEGG" id="slb:AWJ20_3876"/>
<sequence length="284" mass="31660">MSSPSPTGSPRSPHFTTERRRSSASSNVKPKSILRNAPPPGVYNSNPGSPSVDSPAAFDRQAVLENTRANAKLNNIGAEIKRRNTLESGDQLTGDLDSLHNNDHNNNSSNSTTSSNSSTAGVDQDSERAKQEHLKWDEANLYLTEQEKAATMKITEPKTPYQGAVGDSEYYLPDEEDDVVKTRDNRILSVDELDGFSLGESVAPPAQVATQNDRILYRENDSNDAEDEDDEDEDDEDEEEEEEELTPEERHRRFEELRKSHYHMKAAALHTSVPAEDDDEDDEN</sequence>
<evidence type="ECO:0000256" key="1">
    <source>
        <dbReference type="SAM" id="MobiDB-lite"/>
    </source>
</evidence>
<proteinExistence type="predicted"/>
<dbReference type="OrthoDB" id="551302at2759"/>
<feature type="region of interest" description="Disordered" evidence="1">
    <location>
        <begin position="151"/>
        <end position="177"/>
    </location>
</feature>
<organism evidence="2 3">
    <name type="scientific">Sugiyamaella lignohabitans</name>
    <dbReference type="NCBI Taxonomy" id="796027"/>
    <lineage>
        <taxon>Eukaryota</taxon>
        <taxon>Fungi</taxon>
        <taxon>Dikarya</taxon>
        <taxon>Ascomycota</taxon>
        <taxon>Saccharomycotina</taxon>
        <taxon>Dipodascomycetes</taxon>
        <taxon>Dipodascales</taxon>
        <taxon>Trichomonascaceae</taxon>
        <taxon>Sugiyamaella</taxon>
    </lineage>
</organism>
<dbReference type="PANTHER" id="PTHR12398:SF20">
    <property type="entry name" value="PROTEIN PHOSPHATASE 1 REGULATORY INHIBITOR SUBUNIT 2"/>
    <property type="match status" value="1"/>
</dbReference>
<dbReference type="GO" id="GO:0004864">
    <property type="term" value="F:protein phosphatase inhibitor activity"/>
    <property type="evidence" value="ECO:0007669"/>
    <property type="project" value="InterPro"/>
</dbReference>
<dbReference type="GeneID" id="30035945"/>
<feature type="compositionally biased region" description="Low complexity" evidence="1">
    <location>
        <begin position="104"/>
        <end position="118"/>
    </location>
</feature>
<feature type="compositionally biased region" description="Acidic residues" evidence="1">
    <location>
        <begin position="275"/>
        <end position="284"/>
    </location>
</feature>
<dbReference type="AlphaFoldDB" id="A0A167C0X5"/>
<dbReference type="Proteomes" id="UP000189580">
    <property type="component" value="Chromosome c"/>
</dbReference>
<dbReference type="EMBL" id="CP014500">
    <property type="protein sequence ID" value="ANB11080.1"/>
    <property type="molecule type" value="Genomic_DNA"/>
</dbReference>
<dbReference type="PANTHER" id="PTHR12398">
    <property type="entry name" value="PROTEIN PHOSPHATASE INHIBITOR"/>
    <property type="match status" value="1"/>
</dbReference>
<feature type="region of interest" description="Disordered" evidence="1">
    <location>
        <begin position="1"/>
        <end position="138"/>
    </location>
</feature>
<keyword evidence="3" id="KW-1185">Reference proteome</keyword>
<feature type="compositionally biased region" description="Basic and acidic residues" evidence="1">
    <location>
        <begin position="125"/>
        <end position="138"/>
    </location>
</feature>
<accession>A0A167C0X5</accession>
<feature type="compositionally biased region" description="Low complexity" evidence="1">
    <location>
        <begin position="1"/>
        <end position="13"/>
    </location>
</feature>
<dbReference type="GO" id="GO:0009966">
    <property type="term" value="P:regulation of signal transduction"/>
    <property type="evidence" value="ECO:0007669"/>
    <property type="project" value="InterPro"/>
</dbReference>
<evidence type="ECO:0000313" key="2">
    <source>
        <dbReference type="EMBL" id="ANB11080.1"/>
    </source>
</evidence>
<feature type="compositionally biased region" description="Acidic residues" evidence="1">
    <location>
        <begin position="222"/>
        <end position="246"/>
    </location>
</feature>
<gene>
    <name evidence="2" type="primary">GLC8</name>
    <name evidence="2" type="ORF">AWJ20_3876</name>
</gene>
<dbReference type="RefSeq" id="XP_018733557.1">
    <property type="nucleotide sequence ID" value="XM_018880913.1"/>
</dbReference>
<evidence type="ECO:0000313" key="3">
    <source>
        <dbReference type="Proteomes" id="UP000189580"/>
    </source>
</evidence>
<reference evidence="2 3" key="1">
    <citation type="submission" date="2016-02" db="EMBL/GenBank/DDBJ databases">
        <title>Complete genome sequence and transcriptome regulation of the pentose utilising yeast Sugiyamaella lignohabitans.</title>
        <authorList>
            <person name="Bellasio M."/>
            <person name="Peymann A."/>
            <person name="Valli M."/>
            <person name="Sipitzky M."/>
            <person name="Graf A."/>
            <person name="Sauer M."/>
            <person name="Marx H."/>
            <person name="Mattanovich D."/>
        </authorList>
    </citation>
    <scope>NUCLEOTIDE SEQUENCE [LARGE SCALE GENOMIC DNA]</scope>
    <source>
        <strain evidence="2 3">CBS 10342</strain>
    </source>
</reference>
<protein>
    <submittedName>
        <fullName evidence="2">Glc8p</fullName>
    </submittedName>
</protein>
<dbReference type="Pfam" id="PF04979">
    <property type="entry name" value="IPP-2"/>
    <property type="match status" value="1"/>
</dbReference>
<dbReference type="InterPro" id="IPR007062">
    <property type="entry name" value="PPI-2"/>
</dbReference>